<comment type="similarity">
    <text evidence="2">Belongs to the dihydrofolate reductase family.</text>
</comment>
<feature type="domain" description="DHFR" evidence="8">
    <location>
        <begin position="2"/>
        <end position="171"/>
    </location>
</feature>
<dbReference type="EMBL" id="JBHSUA010000009">
    <property type="protein sequence ID" value="MFC6396064.1"/>
    <property type="molecule type" value="Genomic_DNA"/>
</dbReference>
<dbReference type="InterPro" id="IPR012259">
    <property type="entry name" value="DHFR"/>
</dbReference>
<comment type="caution">
    <text evidence="9">The sequence shown here is derived from an EMBL/GenBank/DDBJ whole genome shotgun (WGS) entry which is preliminary data.</text>
</comment>
<dbReference type="RefSeq" id="WP_343885318.1">
    <property type="nucleotide sequence ID" value="NZ_BAAAKI010000004.1"/>
</dbReference>
<dbReference type="InterPro" id="IPR024072">
    <property type="entry name" value="DHFR-like_dom_sf"/>
</dbReference>
<proteinExistence type="inferred from homology"/>
<dbReference type="PANTHER" id="PTHR48069:SF3">
    <property type="entry name" value="DIHYDROFOLATE REDUCTASE"/>
    <property type="match status" value="1"/>
</dbReference>
<dbReference type="InterPro" id="IPR016181">
    <property type="entry name" value="Acyl_CoA_acyltransferase"/>
</dbReference>
<dbReference type="SUPFAM" id="SSF55729">
    <property type="entry name" value="Acyl-CoA N-acyltransferases (Nat)"/>
    <property type="match status" value="1"/>
</dbReference>
<dbReference type="Gene3D" id="3.40.630.30">
    <property type="match status" value="1"/>
</dbReference>
<evidence type="ECO:0000256" key="1">
    <source>
        <dbReference type="ARBA" id="ARBA00004903"/>
    </source>
</evidence>
<keyword evidence="4" id="KW-0554">One-carbon metabolism</keyword>
<evidence type="ECO:0000256" key="5">
    <source>
        <dbReference type="ARBA" id="ARBA00022857"/>
    </source>
</evidence>
<dbReference type="InterPro" id="IPR001796">
    <property type="entry name" value="DHFR_dom"/>
</dbReference>
<accession>A0ABW1X002</accession>
<organism evidence="9 10">
    <name type="scientific">Luteococcus sanguinis</name>
    <dbReference type="NCBI Taxonomy" id="174038"/>
    <lineage>
        <taxon>Bacteria</taxon>
        <taxon>Bacillati</taxon>
        <taxon>Actinomycetota</taxon>
        <taxon>Actinomycetes</taxon>
        <taxon>Propionibacteriales</taxon>
        <taxon>Propionibacteriaceae</taxon>
        <taxon>Luteococcus</taxon>
    </lineage>
</organism>
<name>A0ABW1X002_9ACTN</name>
<dbReference type="CDD" id="cd00209">
    <property type="entry name" value="DHFR"/>
    <property type="match status" value="1"/>
</dbReference>
<evidence type="ECO:0000256" key="4">
    <source>
        <dbReference type="ARBA" id="ARBA00022563"/>
    </source>
</evidence>
<dbReference type="SUPFAM" id="SSF53597">
    <property type="entry name" value="Dihydrofolate reductase-like"/>
    <property type="match status" value="1"/>
</dbReference>
<reference evidence="10" key="1">
    <citation type="journal article" date="2019" name="Int. J. Syst. Evol. Microbiol.">
        <title>The Global Catalogue of Microorganisms (GCM) 10K type strain sequencing project: providing services to taxonomists for standard genome sequencing and annotation.</title>
        <authorList>
            <consortium name="The Broad Institute Genomics Platform"/>
            <consortium name="The Broad Institute Genome Sequencing Center for Infectious Disease"/>
            <person name="Wu L."/>
            <person name="Ma J."/>
        </authorList>
    </citation>
    <scope>NUCLEOTIDE SEQUENCE [LARGE SCALE GENOMIC DNA]</scope>
    <source>
        <strain evidence="10">CGMCC 1.15277</strain>
    </source>
</reference>
<dbReference type="PANTHER" id="PTHR48069">
    <property type="entry name" value="DIHYDROFOLATE REDUCTASE"/>
    <property type="match status" value="1"/>
</dbReference>
<gene>
    <name evidence="9" type="ORF">ACFP57_03555</name>
</gene>
<dbReference type="EC" id="1.5.1.3" evidence="3"/>
<feature type="domain" description="N-acetyltransferase" evidence="7">
    <location>
        <begin position="167"/>
        <end position="322"/>
    </location>
</feature>
<dbReference type="Proteomes" id="UP001596266">
    <property type="component" value="Unassembled WGS sequence"/>
</dbReference>
<dbReference type="InterPro" id="IPR000182">
    <property type="entry name" value="GNAT_dom"/>
</dbReference>
<evidence type="ECO:0000313" key="10">
    <source>
        <dbReference type="Proteomes" id="UP001596266"/>
    </source>
</evidence>
<evidence type="ECO:0000259" key="7">
    <source>
        <dbReference type="PROSITE" id="PS51186"/>
    </source>
</evidence>
<comment type="pathway">
    <text evidence="1">Cofactor biosynthesis; tetrahydrofolate biosynthesis; 5,6,7,8-tetrahydrofolate from 7,8-dihydrofolate: step 1/1.</text>
</comment>
<dbReference type="Gene3D" id="3.40.430.10">
    <property type="entry name" value="Dihydrofolate Reductase, subunit A"/>
    <property type="match status" value="1"/>
</dbReference>
<keyword evidence="10" id="KW-1185">Reference proteome</keyword>
<dbReference type="PROSITE" id="PS51330">
    <property type="entry name" value="DHFR_2"/>
    <property type="match status" value="1"/>
</dbReference>
<evidence type="ECO:0000256" key="6">
    <source>
        <dbReference type="ARBA" id="ARBA00023002"/>
    </source>
</evidence>
<evidence type="ECO:0000259" key="8">
    <source>
        <dbReference type="PROSITE" id="PS51330"/>
    </source>
</evidence>
<sequence length="322" mass="35775">MRVIAIAVVGTNGVIGDGHDQPFKFREDWERFKSTTMGHPIIMGRHTLESTGRFLPGRTTIVVSRDPEQIELSDDESAPSFAVGSVELALELAEAFDTVCFVGGGGQVYRNAWEFLTELDITQVHAEGAGSITFPDIDPDEWMCLSREPRGQFDFTRWFPITRTDRLTMAPVGPSDLDDWARLHSASDLPPVELDRHEAGLRANVQHWLDDGLGYWLVRDRLYEHPVGVGGVRRSRENPEGTWSLYYRFEEQSRNQGYAVELGQAGIAALKVVQPDAELRAVARPGNDAAIAVAEKLGLERSGTTQDARGELVVFTALVREL</sequence>
<keyword evidence="5" id="KW-0521">NADP</keyword>
<evidence type="ECO:0000256" key="2">
    <source>
        <dbReference type="ARBA" id="ARBA00009539"/>
    </source>
</evidence>
<protein>
    <recommendedName>
        <fullName evidence="3">dihydrofolate reductase</fullName>
        <ecNumber evidence="3">1.5.1.3</ecNumber>
    </recommendedName>
</protein>
<dbReference type="Pfam" id="PF13302">
    <property type="entry name" value="Acetyltransf_3"/>
    <property type="match status" value="1"/>
</dbReference>
<dbReference type="Pfam" id="PF00186">
    <property type="entry name" value="DHFR_1"/>
    <property type="match status" value="1"/>
</dbReference>
<dbReference type="GO" id="GO:0004146">
    <property type="term" value="F:dihydrofolate reductase activity"/>
    <property type="evidence" value="ECO:0007669"/>
    <property type="project" value="UniProtKB-EC"/>
</dbReference>
<evidence type="ECO:0000256" key="3">
    <source>
        <dbReference type="ARBA" id="ARBA00012856"/>
    </source>
</evidence>
<keyword evidence="6 9" id="KW-0560">Oxidoreductase</keyword>
<dbReference type="PROSITE" id="PS51186">
    <property type="entry name" value="GNAT"/>
    <property type="match status" value="1"/>
</dbReference>
<evidence type="ECO:0000313" key="9">
    <source>
        <dbReference type="EMBL" id="MFC6396064.1"/>
    </source>
</evidence>